<keyword evidence="9" id="KW-0479">Metal-binding</keyword>
<dbReference type="InterPro" id="IPR002653">
    <property type="entry name" value="Znf_A20"/>
</dbReference>
<dbReference type="GO" id="GO:0003677">
    <property type="term" value="F:DNA binding"/>
    <property type="evidence" value="ECO:0007669"/>
    <property type="project" value="InterPro"/>
</dbReference>
<dbReference type="Ensembl" id="ENSCMIT00000010214.1">
    <property type="protein sequence ID" value="ENSCMIP00000009947.1"/>
    <property type="gene ID" value="ENSCMIG00000005246.1"/>
</dbReference>
<dbReference type="Pfam" id="PF02338">
    <property type="entry name" value="OTU"/>
    <property type="match status" value="1"/>
</dbReference>
<dbReference type="GeneTree" id="ENSGT00940000159172"/>
<dbReference type="Pfam" id="PF01754">
    <property type="entry name" value="zf-A20"/>
    <property type="match status" value="1"/>
</dbReference>
<proteinExistence type="inferred from homology"/>
<evidence type="ECO:0000259" key="17">
    <source>
        <dbReference type="PROSITE" id="PS51036"/>
    </source>
</evidence>
<dbReference type="EC" id="3.4.19.12" evidence="5"/>
<evidence type="ECO:0000256" key="8">
    <source>
        <dbReference type="ARBA" id="ARBA00022670"/>
    </source>
</evidence>
<sequence length="614" mass="67523">MASSCSYAERRRERGRQRWVVGAEVQISRDLLEWQNGLEGLNGLLLLPCSSQGRCPALPRPCPAPRARLTDALPAGMWGFHDRDLVLRKALYSMMEKGAEREALKRRWRWQQTQQNKESGLVYTEDEWRKEWEELMKLASSEPRIHFNNGGNGSGGESGEEPVYESLEEFHVFVLAHVLRRPIVVVADTMLRDSGGEAFAPIPFGGIYLPLECPSAKCHRSPLVLAYDQAHFAALVSMEQREPCKEQGTNTTAATPRPSRGVRAPECLTVAERRRPLRARVGESDVESVCSGGGRDKEKPRKKRAETVANKLGSLGKSLGSHFKKNIGFMHGRAGKGGAGQNGAPEKAGKKTPLKAARKGSKDGSQDGERQSPQAGKAPPTDCPYGSDVRLSLGHLRSAALGDPQLVFAGLLTASHRHPYQEEMISHYLAEAQERFVAEQERARRGQRRPPAGEGTGQCQDGSPPPPAPPHHHALPSPHHPGYKQNLFHGGLTLTLPRPRPPPGEPCPPPMPHSQQAGGGAYVGMPIYATLPRYHSVAAVEAHPPCHSYSNGLGGEGEHHALALNNANLASLYSLPQTRCRQANCNFYGHPETGNYCSWCYREEVRRTEKKFYI</sequence>
<keyword evidence="10" id="KW-0863">Zinc-finger</keyword>
<dbReference type="InterPro" id="IPR051346">
    <property type="entry name" value="OTU_Deubiquitinase"/>
</dbReference>
<comment type="similarity">
    <text evidence="4">Belongs to the peptidase C64 family.</text>
</comment>
<dbReference type="PANTHER" id="PTHR13367:SF27">
    <property type="entry name" value="OTU DOMAIN-CONTAINING PROTEIN"/>
    <property type="match status" value="1"/>
</dbReference>
<dbReference type="SUPFAM" id="SSF57716">
    <property type="entry name" value="Glucocorticoid receptor-like (DNA-binding domain)"/>
    <property type="match status" value="1"/>
</dbReference>
<keyword evidence="7" id="KW-0597">Phosphoprotein</keyword>
<comment type="catalytic activity">
    <reaction evidence="1">
        <text>Thiol-dependent hydrolysis of ester, thioester, amide, peptide and isopeptide bonds formed by the C-terminal Gly of ubiquitin (a 76-residue protein attached to proteins as an intracellular targeting signal).</text>
        <dbReference type="EC" id="3.4.19.12"/>
    </reaction>
</comment>
<dbReference type="GO" id="GO:0071108">
    <property type="term" value="P:protein K48-linked deubiquitination"/>
    <property type="evidence" value="ECO:0007669"/>
    <property type="project" value="TreeGrafter"/>
</dbReference>
<comment type="subcellular location">
    <subcellularLocation>
        <location evidence="3">Cytoplasm</location>
    </subcellularLocation>
    <subcellularLocation>
        <location evidence="2">Nucleus</location>
    </subcellularLocation>
</comment>
<evidence type="ECO:0000256" key="10">
    <source>
        <dbReference type="ARBA" id="ARBA00022771"/>
    </source>
</evidence>
<keyword evidence="15" id="KW-0539">Nucleus</keyword>
<feature type="region of interest" description="Disordered" evidence="16">
    <location>
        <begin position="438"/>
        <end position="518"/>
    </location>
</feature>
<evidence type="ECO:0000256" key="6">
    <source>
        <dbReference type="ARBA" id="ARBA00022490"/>
    </source>
</evidence>
<keyword evidence="12" id="KW-0378">Hydrolase</keyword>
<dbReference type="Proteomes" id="UP000314986">
    <property type="component" value="Unassembled WGS sequence"/>
</dbReference>
<evidence type="ECO:0000256" key="16">
    <source>
        <dbReference type="SAM" id="MobiDB-lite"/>
    </source>
</evidence>
<evidence type="ECO:0000313" key="19">
    <source>
        <dbReference type="Proteomes" id="UP000314986"/>
    </source>
</evidence>
<keyword evidence="14" id="KW-0862">Zinc</keyword>
<evidence type="ECO:0000256" key="1">
    <source>
        <dbReference type="ARBA" id="ARBA00000707"/>
    </source>
</evidence>
<reference evidence="19" key="2">
    <citation type="journal article" date="2007" name="PLoS Biol.">
        <title>Survey sequencing and comparative analysis of the elephant shark (Callorhinchus milii) genome.</title>
        <authorList>
            <person name="Venkatesh B."/>
            <person name="Kirkness E.F."/>
            <person name="Loh Y.H."/>
            <person name="Halpern A.L."/>
            <person name="Lee A.P."/>
            <person name="Johnson J."/>
            <person name="Dandona N."/>
            <person name="Viswanathan L.D."/>
            <person name="Tay A."/>
            <person name="Venter J.C."/>
            <person name="Strausberg R.L."/>
            <person name="Brenner S."/>
        </authorList>
    </citation>
    <scope>NUCLEOTIDE SEQUENCE [LARGE SCALE GENOMIC DNA]</scope>
</reference>
<evidence type="ECO:0000256" key="7">
    <source>
        <dbReference type="ARBA" id="ARBA00022553"/>
    </source>
</evidence>
<dbReference type="GO" id="GO:0070536">
    <property type="term" value="P:protein K63-linked deubiquitination"/>
    <property type="evidence" value="ECO:0007669"/>
    <property type="project" value="TreeGrafter"/>
</dbReference>
<evidence type="ECO:0000313" key="18">
    <source>
        <dbReference type="Ensembl" id="ENSCMIP00000009947.1"/>
    </source>
</evidence>
<keyword evidence="19" id="KW-1185">Reference proteome</keyword>
<protein>
    <recommendedName>
        <fullName evidence="5">ubiquitinyl hydrolase 1</fullName>
        <ecNumber evidence="5">3.4.19.12</ecNumber>
    </recommendedName>
</protein>
<accession>A0A4W3H451</accession>
<feature type="domain" description="A20-type" evidence="17">
    <location>
        <begin position="574"/>
        <end position="609"/>
    </location>
</feature>
<dbReference type="InParanoid" id="A0A4W3H451"/>
<feature type="region of interest" description="Disordered" evidence="16">
    <location>
        <begin position="279"/>
        <end position="386"/>
    </location>
</feature>
<dbReference type="SMART" id="SM00259">
    <property type="entry name" value="ZnF_A20"/>
    <property type="match status" value="1"/>
</dbReference>
<dbReference type="GO" id="GO:0070530">
    <property type="term" value="F:K63-linked polyubiquitin modification-dependent protein binding"/>
    <property type="evidence" value="ECO:0007669"/>
    <property type="project" value="TreeGrafter"/>
</dbReference>
<dbReference type="GO" id="GO:0008270">
    <property type="term" value="F:zinc ion binding"/>
    <property type="evidence" value="ECO:0007669"/>
    <property type="project" value="UniProtKB-KW"/>
</dbReference>
<name>A0A4W3H451_CALMI</name>
<dbReference type="InterPro" id="IPR003323">
    <property type="entry name" value="OTU_dom"/>
</dbReference>
<organism evidence="18 19">
    <name type="scientific">Callorhinchus milii</name>
    <name type="common">Ghost shark</name>
    <dbReference type="NCBI Taxonomy" id="7868"/>
    <lineage>
        <taxon>Eukaryota</taxon>
        <taxon>Metazoa</taxon>
        <taxon>Chordata</taxon>
        <taxon>Craniata</taxon>
        <taxon>Vertebrata</taxon>
        <taxon>Chondrichthyes</taxon>
        <taxon>Holocephali</taxon>
        <taxon>Chimaeriformes</taxon>
        <taxon>Callorhinchidae</taxon>
        <taxon>Callorhinchus</taxon>
    </lineage>
</organism>
<dbReference type="GO" id="GO:0004843">
    <property type="term" value="F:cysteine-type deubiquitinase activity"/>
    <property type="evidence" value="ECO:0007669"/>
    <property type="project" value="UniProtKB-EC"/>
</dbReference>
<evidence type="ECO:0000256" key="14">
    <source>
        <dbReference type="ARBA" id="ARBA00022833"/>
    </source>
</evidence>
<feature type="compositionally biased region" description="Basic and acidic residues" evidence="16">
    <location>
        <begin position="360"/>
        <end position="370"/>
    </location>
</feature>
<evidence type="ECO:0000256" key="2">
    <source>
        <dbReference type="ARBA" id="ARBA00004123"/>
    </source>
</evidence>
<evidence type="ECO:0000256" key="4">
    <source>
        <dbReference type="ARBA" id="ARBA00005865"/>
    </source>
</evidence>
<reference evidence="19" key="3">
    <citation type="journal article" date="2014" name="Nature">
        <title>Elephant shark genome provides unique insights into gnathostome evolution.</title>
        <authorList>
            <consortium name="International Elephant Shark Genome Sequencing Consortium"/>
            <person name="Venkatesh B."/>
            <person name="Lee A.P."/>
            <person name="Ravi V."/>
            <person name="Maurya A.K."/>
            <person name="Lian M.M."/>
            <person name="Swann J.B."/>
            <person name="Ohta Y."/>
            <person name="Flajnik M.F."/>
            <person name="Sutoh Y."/>
            <person name="Kasahara M."/>
            <person name="Hoon S."/>
            <person name="Gangu V."/>
            <person name="Roy S.W."/>
            <person name="Irimia M."/>
            <person name="Korzh V."/>
            <person name="Kondrychyn I."/>
            <person name="Lim Z.W."/>
            <person name="Tay B.H."/>
            <person name="Tohari S."/>
            <person name="Kong K.W."/>
            <person name="Ho S."/>
            <person name="Lorente-Galdos B."/>
            <person name="Quilez J."/>
            <person name="Marques-Bonet T."/>
            <person name="Raney B.J."/>
            <person name="Ingham P.W."/>
            <person name="Tay A."/>
            <person name="Hillier L.W."/>
            <person name="Minx P."/>
            <person name="Boehm T."/>
            <person name="Wilson R.K."/>
            <person name="Brenner S."/>
            <person name="Warren W.C."/>
        </authorList>
    </citation>
    <scope>NUCLEOTIDE SEQUENCE [LARGE SCALE GENOMIC DNA]</scope>
</reference>
<evidence type="ECO:0000256" key="13">
    <source>
        <dbReference type="ARBA" id="ARBA00022807"/>
    </source>
</evidence>
<evidence type="ECO:0000256" key="9">
    <source>
        <dbReference type="ARBA" id="ARBA00022723"/>
    </source>
</evidence>
<dbReference type="PANTHER" id="PTHR13367">
    <property type="entry name" value="UBIQUITIN THIOESTERASE"/>
    <property type="match status" value="1"/>
</dbReference>
<dbReference type="GO" id="GO:0071947">
    <property type="term" value="P:protein deubiquitination involved in ubiquitin-dependent protein catabolic process"/>
    <property type="evidence" value="ECO:0007669"/>
    <property type="project" value="TreeGrafter"/>
</dbReference>
<reference evidence="18" key="4">
    <citation type="submission" date="2025-08" db="UniProtKB">
        <authorList>
            <consortium name="Ensembl"/>
        </authorList>
    </citation>
    <scope>IDENTIFICATION</scope>
</reference>
<dbReference type="GO" id="GO:0005737">
    <property type="term" value="C:cytoplasm"/>
    <property type="evidence" value="ECO:0007669"/>
    <property type="project" value="UniProtKB-SubCell"/>
</dbReference>
<evidence type="ECO:0000256" key="12">
    <source>
        <dbReference type="ARBA" id="ARBA00022801"/>
    </source>
</evidence>
<keyword evidence="6" id="KW-0963">Cytoplasm</keyword>
<evidence type="ECO:0000256" key="5">
    <source>
        <dbReference type="ARBA" id="ARBA00012759"/>
    </source>
</evidence>
<dbReference type="STRING" id="7868.ENSCMIP00000009947"/>
<feature type="compositionally biased region" description="Basic residues" evidence="16">
    <location>
        <begin position="350"/>
        <end position="359"/>
    </location>
</feature>
<dbReference type="AlphaFoldDB" id="A0A4W3H451"/>
<keyword evidence="8" id="KW-0645">Protease</keyword>
<evidence type="ECO:0000256" key="11">
    <source>
        <dbReference type="ARBA" id="ARBA00022786"/>
    </source>
</evidence>
<dbReference type="Gene3D" id="1.20.5.4770">
    <property type="match status" value="1"/>
</dbReference>
<keyword evidence="13" id="KW-0788">Thiol protease</keyword>
<reference evidence="18" key="5">
    <citation type="submission" date="2025-09" db="UniProtKB">
        <authorList>
            <consortium name="Ensembl"/>
        </authorList>
    </citation>
    <scope>IDENTIFICATION</scope>
</reference>
<dbReference type="GO" id="GO:0005634">
    <property type="term" value="C:nucleus"/>
    <property type="evidence" value="ECO:0007669"/>
    <property type="project" value="UniProtKB-SubCell"/>
</dbReference>
<reference evidence="19" key="1">
    <citation type="journal article" date="2006" name="Science">
        <title>Ancient noncoding elements conserved in the human genome.</title>
        <authorList>
            <person name="Venkatesh B."/>
            <person name="Kirkness E.F."/>
            <person name="Loh Y.H."/>
            <person name="Halpern A.L."/>
            <person name="Lee A.P."/>
            <person name="Johnson J."/>
            <person name="Dandona N."/>
            <person name="Viswanathan L.D."/>
            <person name="Tay A."/>
            <person name="Venter J.C."/>
            <person name="Strausberg R.L."/>
            <person name="Brenner S."/>
        </authorList>
    </citation>
    <scope>NUCLEOTIDE SEQUENCE [LARGE SCALE GENOMIC DNA]</scope>
</reference>
<feature type="region of interest" description="Disordered" evidence="16">
    <location>
        <begin position="241"/>
        <end position="264"/>
    </location>
</feature>
<evidence type="ECO:0000256" key="15">
    <source>
        <dbReference type="ARBA" id="ARBA00023242"/>
    </source>
</evidence>
<evidence type="ECO:0000256" key="3">
    <source>
        <dbReference type="ARBA" id="ARBA00004496"/>
    </source>
</evidence>
<keyword evidence="11" id="KW-0833">Ubl conjugation pathway</keyword>
<dbReference type="GO" id="GO:0035871">
    <property type="term" value="P:protein K11-linked deubiquitination"/>
    <property type="evidence" value="ECO:0007669"/>
    <property type="project" value="TreeGrafter"/>
</dbReference>
<dbReference type="PROSITE" id="PS51036">
    <property type="entry name" value="ZF_A20"/>
    <property type="match status" value="1"/>
</dbReference>
<feature type="compositionally biased region" description="Pro residues" evidence="16">
    <location>
        <begin position="498"/>
        <end position="512"/>
    </location>
</feature>